<dbReference type="GO" id="GO:0032469">
    <property type="term" value="P:endoplasmic reticulum calcium ion homeostasis"/>
    <property type="evidence" value="ECO:0007669"/>
    <property type="project" value="TreeGrafter"/>
</dbReference>
<protein>
    <recommendedName>
        <fullName evidence="9">Glycine-rich protein</fullName>
    </recommendedName>
</protein>
<dbReference type="Proteomes" id="UP000298652">
    <property type="component" value="Chromosome 9"/>
</dbReference>
<keyword evidence="8" id="KW-1185">Reference proteome</keyword>
<organism evidence="7 8">
    <name type="scientific">Setaria viridis</name>
    <name type="common">Green bristlegrass</name>
    <name type="synonym">Setaria italica subsp. viridis</name>
    <dbReference type="NCBI Taxonomy" id="4556"/>
    <lineage>
        <taxon>Eukaryota</taxon>
        <taxon>Viridiplantae</taxon>
        <taxon>Streptophyta</taxon>
        <taxon>Embryophyta</taxon>
        <taxon>Tracheophyta</taxon>
        <taxon>Spermatophyta</taxon>
        <taxon>Magnoliopsida</taxon>
        <taxon>Liliopsida</taxon>
        <taxon>Poales</taxon>
        <taxon>Poaceae</taxon>
        <taxon>PACMAD clade</taxon>
        <taxon>Panicoideae</taxon>
        <taxon>Panicodae</taxon>
        <taxon>Paniceae</taxon>
        <taxon>Cenchrinae</taxon>
        <taxon>Setaria</taxon>
    </lineage>
</organism>
<gene>
    <name evidence="7" type="ORF">SEVIR_9G459600v2</name>
</gene>
<feature type="compositionally biased region" description="Gly residues" evidence="6">
    <location>
        <begin position="69"/>
        <end position="96"/>
    </location>
</feature>
<sequence>MKQEVIFFTFEEFNKGVVKDKQTIWRLSIISDFFRAVVNFIRVFFLTMFSVEKTDNYRKGYGSGKKWDGGPGGGGGRGPYGGGGGGGGGFGGGGSRGPRTLSDIRSNDHSSLPACGSCCG</sequence>
<dbReference type="PANTHER" id="PTHR16875">
    <property type="entry name" value="SELENOPROTEIN K"/>
    <property type="match status" value="1"/>
</dbReference>
<keyword evidence="2" id="KW-0812">Transmembrane</keyword>
<dbReference type="Pfam" id="PF10961">
    <property type="entry name" value="SelK_SelG"/>
    <property type="match status" value="1"/>
</dbReference>
<keyword evidence="3" id="KW-0712">Selenocysteine</keyword>
<evidence type="ECO:0000256" key="6">
    <source>
        <dbReference type="SAM" id="MobiDB-lite"/>
    </source>
</evidence>
<evidence type="ECO:0000313" key="8">
    <source>
        <dbReference type="Proteomes" id="UP000298652"/>
    </source>
</evidence>
<dbReference type="PANTHER" id="PTHR16875:SF0">
    <property type="entry name" value="SELENOPROTEIN K"/>
    <property type="match status" value="1"/>
</dbReference>
<dbReference type="GO" id="GO:0005789">
    <property type="term" value="C:endoplasmic reticulum membrane"/>
    <property type="evidence" value="ECO:0007669"/>
    <property type="project" value="TreeGrafter"/>
</dbReference>
<reference evidence="7" key="1">
    <citation type="submission" date="2019-03" db="EMBL/GenBank/DDBJ databases">
        <title>WGS assembly of Setaria viridis.</title>
        <authorList>
            <person name="Huang P."/>
            <person name="Jenkins J."/>
            <person name="Grimwood J."/>
            <person name="Barry K."/>
            <person name="Healey A."/>
            <person name="Mamidi S."/>
            <person name="Sreedasyam A."/>
            <person name="Shu S."/>
            <person name="Feldman M."/>
            <person name="Wu J."/>
            <person name="Yu Y."/>
            <person name="Chen C."/>
            <person name="Johnson J."/>
            <person name="Rokhsar D."/>
            <person name="Baxter I."/>
            <person name="Schmutz J."/>
            <person name="Brutnell T."/>
            <person name="Kellogg E."/>
        </authorList>
    </citation>
    <scope>NUCLEOTIDE SEQUENCE [LARGE SCALE GENOMIC DNA]</scope>
</reference>
<comment type="subcellular location">
    <subcellularLocation>
        <location evidence="1">Membrane</location>
        <topology evidence="1">Single-pass membrane protein</topology>
    </subcellularLocation>
</comment>
<dbReference type="GO" id="GO:0006816">
    <property type="term" value="P:calcium ion transport"/>
    <property type="evidence" value="ECO:0007669"/>
    <property type="project" value="TreeGrafter"/>
</dbReference>
<dbReference type="InterPro" id="IPR024491">
    <property type="entry name" value="Se_SelK/SelG"/>
</dbReference>
<evidence type="ECO:0008006" key="9">
    <source>
        <dbReference type="Google" id="ProtNLM"/>
    </source>
</evidence>
<feature type="region of interest" description="Disordered" evidence="6">
    <location>
        <begin position="62"/>
        <end position="120"/>
    </location>
</feature>
<evidence type="ECO:0000256" key="5">
    <source>
        <dbReference type="ARBA" id="ARBA00023136"/>
    </source>
</evidence>
<evidence type="ECO:0000256" key="2">
    <source>
        <dbReference type="ARBA" id="ARBA00022692"/>
    </source>
</evidence>
<keyword evidence="4" id="KW-1133">Transmembrane helix</keyword>
<evidence type="ECO:0000256" key="4">
    <source>
        <dbReference type="ARBA" id="ARBA00022989"/>
    </source>
</evidence>
<accession>A0A4U6T8R3</accession>
<dbReference type="OMA" id="PLWRIST"/>
<proteinExistence type="predicted"/>
<keyword evidence="5" id="KW-0472">Membrane</keyword>
<dbReference type="EMBL" id="CM016560">
    <property type="protein sequence ID" value="TKV96888.1"/>
    <property type="molecule type" value="Genomic_DNA"/>
</dbReference>
<evidence type="ECO:0000313" key="7">
    <source>
        <dbReference type="EMBL" id="TKV96888.1"/>
    </source>
</evidence>
<dbReference type="AlphaFoldDB" id="A0A4U6T8R3"/>
<evidence type="ECO:0000256" key="3">
    <source>
        <dbReference type="ARBA" id="ARBA00022933"/>
    </source>
</evidence>
<name>A0A4U6T8R3_SETVI</name>
<dbReference type="Gramene" id="TKV96888">
    <property type="protein sequence ID" value="TKV96888"/>
    <property type="gene ID" value="SEVIR_9G459600v2"/>
</dbReference>
<evidence type="ECO:0000256" key="1">
    <source>
        <dbReference type="ARBA" id="ARBA00004167"/>
    </source>
</evidence>
<dbReference type="GO" id="GO:0005794">
    <property type="term" value="C:Golgi apparatus"/>
    <property type="evidence" value="ECO:0007669"/>
    <property type="project" value="TreeGrafter"/>
</dbReference>